<dbReference type="eggNOG" id="ENOG5032YIX">
    <property type="taxonomic scope" value="Bacteria"/>
</dbReference>
<reference evidence="1 2" key="1">
    <citation type="submission" date="2014-05" db="EMBL/GenBank/DDBJ databases">
        <title>ATOL: Assembling a taxonomically balanced genome-scale reconstruction of the evolutionary history of the Enterobacteriaceae.</title>
        <authorList>
            <person name="Plunkett G.III."/>
            <person name="Neeno-Eckwall E.C."/>
            <person name="Glasner J.D."/>
            <person name="Perna N.T."/>
        </authorList>
    </citation>
    <scope>NUCLEOTIDE SEQUENCE [LARGE SCALE GENOMIC DNA]</scope>
    <source>
        <strain evidence="1 2">ATCC 33852</strain>
    </source>
</reference>
<sequence length="63" mass="7039">MFALVLTICYLGGGCDDLAIDAFDTKQQCIVAMRQEGLRHAGCYPLEDFIDGYYLPARENADF</sequence>
<dbReference type="InterPro" id="IPR009954">
    <property type="entry name" value="DUF1482"/>
</dbReference>
<dbReference type="OrthoDB" id="6562784at2"/>
<dbReference type="GeneID" id="78380503"/>
<comment type="caution">
    <text evidence="1">The sequence shown here is derived from an EMBL/GenBank/DDBJ whole genome shotgun (WGS) entry which is preliminary data.</text>
</comment>
<name>A0A085GAU6_EWIA3</name>
<proteinExistence type="predicted"/>
<dbReference type="RefSeq" id="WP_034791304.1">
    <property type="nucleotide sequence ID" value="NZ_JMPJ01000053.1"/>
</dbReference>
<evidence type="ECO:0000313" key="1">
    <source>
        <dbReference type="EMBL" id="KFC80841.1"/>
    </source>
</evidence>
<organism evidence="1 2">
    <name type="scientific">Ewingella americana (strain ATCC 33852 / DSM 4580 / CCUG 14506 / JCM 5911 / LMG 7869 / NCTC 12157 / CDC 1468-78)</name>
    <dbReference type="NCBI Taxonomy" id="910964"/>
    <lineage>
        <taxon>Bacteria</taxon>
        <taxon>Pseudomonadati</taxon>
        <taxon>Pseudomonadota</taxon>
        <taxon>Gammaproteobacteria</taxon>
        <taxon>Enterobacterales</taxon>
        <taxon>Yersiniaceae</taxon>
        <taxon>Ewingella</taxon>
    </lineage>
</organism>
<dbReference type="Pfam" id="PF07358">
    <property type="entry name" value="DUF1482"/>
    <property type="match status" value="1"/>
</dbReference>
<gene>
    <name evidence="1" type="ORF">GEAM_2163</name>
</gene>
<evidence type="ECO:0000313" key="2">
    <source>
        <dbReference type="Proteomes" id="UP000028640"/>
    </source>
</evidence>
<keyword evidence="2" id="KW-1185">Reference proteome</keyword>
<dbReference type="EMBL" id="JMPJ01000053">
    <property type="protein sequence ID" value="KFC80841.1"/>
    <property type="molecule type" value="Genomic_DNA"/>
</dbReference>
<dbReference type="AlphaFoldDB" id="A0A085GAU6"/>
<protein>
    <submittedName>
        <fullName evidence="1">Putative secreted protein</fullName>
    </submittedName>
</protein>
<accession>A0A085GAU6</accession>
<dbReference type="STRING" id="910964.GEAM_2163"/>
<dbReference type="Proteomes" id="UP000028640">
    <property type="component" value="Unassembled WGS sequence"/>
</dbReference>